<proteinExistence type="predicted"/>
<dbReference type="EMBL" id="JAHZIK010001596">
    <property type="protein sequence ID" value="MBW7459347.1"/>
    <property type="molecule type" value="Genomic_DNA"/>
</dbReference>
<dbReference type="Proteomes" id="UP001519887">
    <property type="component" value="Unassembled WGS sequence"/>
</dbReference>
<keyword evidence="1" id="KW-1133">Transmembrane helix</keyword>
<name>A0ABS7CEJ4_9BACL</name>
<organism evidence="2 3">
    <name type="scientific">Paenibacillus sepulcri</name>
    <dbReference type="NCBI Taxonomy" id="359917"/>
    <lineage>
        <taxon>Bacteria</taxon>
        <taxon>Bacillati</taxon>
        <taxon>Bacillota</taxon>
        <taxon>Bacilli</taxon>
        <taxon>Bacillales</taxon>
        <taxon>Paenibacillaceae</taxon>
        <taxon>Paenibacillus</taxon>
    </lineage>
</organism>
<evidence type="ECO:0000313" key="3">
    <source>
        <dbReference type="Proteomes" id="UP001519887"/>
    </source>
</evidence>
<keyword evidence="3" id="KW-1185">Reference proteome</keyword>
<comment type="caution">
    <text evidence="2">The sequence shown here is derived from an EMBL/GenBank/DDBJ whole genome shotgun (WGS) entry which is preliminary data.</text>
</comment>
<feature type="transmembrane region" description="Helical" evidence="1">
    <location>
        <begin position="137"/>
        <end position="158"/>
    </location>
</feature>
<gene>
    <name evidence="2" type="ORF">K0U00_35365</name>
</gene>
<evidence type="ECO:0008006" key="4">
    <source>
        <dbReference type="Google" id="ProtNLM"/>
    </source>
</evidence>
<feature type="transmembrane region" description="Helical" evidence="1">
    <location>
        <begin position="12"/>
        <end position="39"/>
    </location>
</feature>
<dbReference type="RefSeq" id="WP_210046920.1">
    <property type="nucleotide sequence ID" value="NZ_JBHLVU010000022.1"/>
</dbReference>
<keyword evidence="1" id="KW-0812">Transmembrane</keyword>
<protein>
    <recommendedName>
        <fullName evidence="4">DUF2269 family protein</fullName>
    </recommendedName>
</protein>
<evidence type="ECO:0000313" key="2">
    <source>
        <dbReference type="EMBL" id="MBW7459347.1"/>
    </source>
</evidence>
<feature type="transmembrane region" description="Helical" evidence="1">
    <location>
        <begin position="59"/>
        <end position="79"/>
    </location>
</feature>
<feature type="transmembrane region" description="Helical" evidence="1">
    <location>
        <begin position="86"/>
        <end position="110"/>
    </location>
</feature>
<evidence type="ECO:0000256" key="1">
    <source>
        <dbReference type="SAM" id="Phobius"/>
    </source>
</evidence>
<sequence>MHRISGGTKKWLLTLHLLFSAIMLGVTVAFLILSLVAASTSDEGVLKACYASMLLLAETSIRASTIGAVVTGVLLSLLTHWGLFKYYWIIAKLLLTVASIGLGMAGIYMWSLKAAAITGADGLNALGQSDFLVNRAFLINGIIMQLLSLLALFILSVFKPWGKRVPRK</sequence>
<accession>A0ABS7CEJ4</accession>
<keyword evidence="1" id="KW-0472">Membrane</keyword>
<reference evidence="2 3" key="1">
    <citation type="submission" date="2021-07" db="EMBL/GenBank/DDBJ databases">
        <title>Paenibacillus radiodurans sp. nov., isolated from the southeastern edge of Tengger Desert.</title>
        <authorList>
            <person name="Zhang G."/>
        </authorList>
    </citation>
    <scope>NUCLEOTIDE SEQUENCE [LARGE SCALE GENOMIC DNA]</scope>
    <source>
        <strain evidence="2 3">CCM 7311</strain>
    </source>
</reference>